<keyword evidence="5" id="KW-1185">Reference proteome</keyword>
<evidence type="ECO:0000256" key="3">
    <source>
        <dbReference type="SAM" id="MobiDB-lite"/>
    </source>
</evidence>
<accession>A0A915KX12</accession>
<name>A0A915KX12_ROMCU</name>
<dbReference type="PANTHER" id="PTHR23509">
    <property type="entry name" value="PA-PL1 PHOSPHOLIPASE FAMILY"/>
    <property type="match status" value="1"/>
</dbReference>
<feature type="compositionally biased region" description="Polar residues" evidence="3">
    <location>
        <begin position="176"/>
        <end position="194"/>
    </location>
</feature>
<keyword evidence="2" id="KW-0175">Coiled coil</keyword>
<dbReference type="Proteomes" id="UP000887565">
    <property type="component" value="Unplaced"/>
</dbReference>
<proteinExistence type="inferred from homology"/>
<comment type="similarity">
    <text evidence="1">Belongs to the PA-PLA1 family.</text>
</comment>
<dbReference type="InterPro" id="IPR058055">
    <property type="entry name" value="PA-PLA1"/>
</dbReference>
<reference evidence="6" key="1">
    <citation type="submission" date="2022-11" db="UniProtKB">
        <authorList>
            <consortium name="WormBaseParasite"/>
        </authorList>
    </citation>
    <scope>IDENTIFICATION</scope>
</reference>
<feature type="coiled-coil region" evidence="2">
    <location>
        <begin position="33"/>
        <end position="60"/>
    </location>
</feature>
<protein>
    <submittedName>
        <fullName evidence="6">DDHD domain-containing protein</fullName>
    </submittedName>
</protein>
<organism evidence="5 6">
    <name type="scientific">Romanomermis culicivorax</name>
    <name type="common">Nematode worm</name>
    <dbReference type="NCBI Taxonomy" id="13658"/>
    <lineage>
        <taxon>Eukaryota</taxon>
        <taxon>Metazoa</taxon>
        <taxon>Ecdysozoa</taxon>
        <taxon>Nematoda</taxon>
        <taxon>Enoplea</taxon>
        <taxon>Dorylaimia</taxon>
        <taxon>Mermithida</taxon>
        <taxon>Mermithoidea</taxon>
        <taxon>Mermithidae</taxon>
        <taxon>Romanomermis</taxon>
    </lineage>
</organism>
<evidence type="ECO:0000313" key="6">
    <source>
        <dbReference type="WBParaSite" id="nRc.2.0.1.t43004-RA"/>
    </source>
</evidence>
<dbReference type="SMART" id="SM01127">
    <property type="entry name" value="DDHD"/>
    <property type="match status" value="1"/>
</dbReference>
<dbReference type="WBParaSite" id="nRc.2.0.1.t43004-RA">
    <property type="protein sequence ID" value="nRc.2.0.1.t43004-RA"/>
    <property type="gene ID" value="nRc.2.0.1.g43004"/>
</dbReference>
<evidence type="ECO:0000256" key="2">
    <source>
        <dbReference type="SAM" id="Coils"/>
    </source>
</evidence>
<sequence>MSFRIGRRYYSTKSTLHSGWYVYEYLLKSNLLGADLKRKLKDLQRSRRELEDDVGGLRNLINLADAERSILKFKVVNLFCMGSPLSVYLALRGQKGRSVLDSFQPVIFNIFNANDPVAYRLEPLVHPLYAKVSPLRIHKFDSKNQTPYQEMPMELISAKPALSSNDKNGKKKRDQAMTTAIGSSNKLSNVSDSTTNVSHDAIAAEEHCTTTATEAENRADIPRRSWSAAVLSKFRSSPTPASAKNVSYDSAAAVTEILPNDEGSSTTTKSGMDENLPAVALRSKTIVSECSDGVSRSDETFSVSDKKVEDQATNADLLASLTENEKLPYRVDFVVKAPTLNPLDMVLSHTNYWQKEDIVMFILSQLYGVSPQHGAKM</sequence>
<feature type="region of interest" description="Disordered" evidence="3">
    <location>
        <begin position="159"/>
        <end position="194"/>
    </location>
</feature>
<dbReference type="PANTHER" id="PTHR23509:SF10">
    <property type="entry name" value="LD21067P"/>
    <property type="match status" value="1"/>
</dbReference>
<evidence type="ECO:0000313" key="5">
    <source>
        <dbReference type="Proteomes" id="UP000887565"/>
    </source>
</evidence>
<dbReference type="GO" id="GO:0005737">
    <property type="term" value="C:cytoplasm"/>
    <property type="evidence" value="ECO:0007669"/>
    <property type="project" value="TreeGrafter"/>
</dbReference>
<dbReference type="GO" id="GO:0046872">
    <property type="term" value="F:metal ion binding"/>
    <property type="evidence" value="ECO:0007669"/>
    <property type="project" value="InterPro"/>
</dbReference>
<feature type="domain" description="DDHD" evidence="4">
    <location>
        <begin position="71"/>
        <end position="368"/>
    </location>
</feature>
<dbReference type="PROSITE" id="PS51043">
    <property type="entry name" value="DDHD"/>
    <property type="match status" value="1"/>
</dbReference>
<dbReference type="GO" id="GO:0004620">
    <property type="term" value="F:phospholipase activity"/>
    <property type="evidence" value="ECO:0007669"/>
    <property type="project" value="TreeGrafter"/>
</dbReference>
<dbReference type="Pfam" id="PF02862">
    <property type="entry name" value="DDHD"/>
    <property type="match status" value="1"/>
</dbReference>
<dbReference type="InterPro" id="IPR004177">
    <property type="entry name" value="DDHD_dom"/>
</dbReference>
<evidence type="ECO:0000259" key="4">
    <source>
        <dbReference type="PROSITE" id="PS51043"/>
    </source>
</evidence>
<dbReference type="AlphaFoldDB" id="A0A915KX12"/>
<evidence type="ECO:0000256" key="1">
    <source>
        <dbReference type="ARBA" id="ARBA00038464"/>
    </source>
</evidence>